<accession>A0A9W8DPE0</accession>
<dbReference type="PANTHER" id="PTHR12144">
    <property type="entry name" value="NEGATIVE ELONGATION FACTOR D"/>
    <property type="match status" value="1"/>
</dbReference>
<dbReference type="Pfam" id="PF04858">
    <property type="entry name" value="TH1"/>
    <property type="match status" value="1"/>
</dbReference>
<dbReference type="Proteomes" id="UP001150569">
    <property type="component" value="Unassembled WGS sequence"/>
</dbReference>
<keyword evidence="6" id="KW-0539">Nucleus</keyword>
<dbReference type="AlphaFoldDB" id="A0A9W8DPE0"/>
<dbReference type="EMBL" id="JANBPT010000785">
    <property type="protein sequence ID" value="KAJ1912978.1"/>
    <property type="molecule type" value="Genomic_DNA"/>
</dbReference>
<keyword evidence="4" id="KW-0805">Transcription regulation</keyword>
<evidence type="ECO:0000256" key="4">
    <source>
        <dbReference type="ARBA" id="ARBA00023015"/>
    </source>
</evidence>
<evidence type="ECO:0008006" key="9">
    <source>
        <dbReference type="Google" id="ProtNLM"/>
    </source>
</evidence>
<evidence type="ECO:0000256" key="6">
    <source>
        <dbReference type="ARBA" id="ARBA00023242"/>
    </source>
</evidence>
<comment type="similarity">
    <text evidence="2">Belongs to the NELF-D family.</text>
</comment>
<keyword evidence="5" id="KW-0804">Transcription</keyword>
<keyword evidence="3" id="KW-0678">Repressor</keyword>
<dbReference type="OrthoDB" id="511287at2759"/>
<dbReference type="GO" id="GO:0003723">
    <property type="term" value="F:RNA binding"/>
    <property type="evidence" value="ECO:0007669"/>
    <property type="project" value="TreeGrafter"/>
</dbReference>
<reference evidence="7" key="1">
    <citation type="submission" date="2022-07" db="EMBL/GenBank/DDBJ databases">
        <title>Phylogenomic reconstructions and comparative analyses of Kickxellomycotina fungi.</title>
        <authorList>
            <person name="Reynolds N.K."/>
            <person name="Stajich J.E."/>
            <person name="Barry K."/>
            <person name="Grigoriev I.V."/>
            <person name="Crous P."/>
            <person name="Smith M.E."/>
        </authorList>
    </citation>
    <scope>NUCLEOTIDE SEQUENCE</scope>
    <source>
        <strain evidence="7">RSA 861</strain>
    </source>
</reference>
<dbReference type="PANTHER" id="PTHR12144:SF0">
    <property type="entry name" value="NEGATIVE ELONGATION FACTOR C_D"/>
    <property type="match status" value="1"/>
</dbReference>
<dbReference type="GO" id="GO:0032021">
    <property type="term" value="C:NELF complex"/>
    <property type="evidence" value="ECO:0007669"/>
    <property type="project" value="TreeGrafter"/>
</dbReference>
<comment type="subcellular location">
    <subcellularLocation>
        <location evidence="1">Nucleus</location>
    </subcellularLocation>
</comment>
<proteinExistence type="inferred from homology"/>
<comment type="caution">
    <text evidence="7">The sequence shown here is derived from an EMBL/GenBank/DDBJ whole genome shotgun (WGS) entry which is preliminary data.</text>
</comment>
<keyword evidence="8" id="KW-1185">Reference proteome</keyword>
<evidence type="ECO:0000256" key="2">
    <source>
        <dbReference type="ARBA" id="ARBA00005726"/>
    </source>
</evidence>
<dbReference type="GO" id="GO:0034244">
    <property type="term" value="P:negative regulation of transcription elongation by RNA polymerase II"/>
    <property type="evidence" value="ECO:0007669"/>
    <property type="project" value="TreeGrafter"/>
</dbReference>
<evidence type="ECO:0000256" key="1">
    <source>
        <dbReference type="ARBA" id="ARBA00004123"/>
    </source>
</evidence>
<evidence type="ECO:0000313" key="7">
    <source>
        <dbReference type="EMBL" id="KAJ1912978.1"/>
    </source>
</evidence>
<gene>
    <name evidence="7" type="ORF">IWQ60_009418</name>
</gene>
<protein>
    <recommendedName>
        <fullName evidence="9">TH1 protein</fullName>
    </recommendedName>
</protein>
<organism evidence="7 8">
    <name type="scientific">Tieghemiomyces parasiticus</name>
    <dbReference type="NCBI Taxonomy" id="78921"/>
    <lineage>
        <taxon>Eukaryota</taxon>
        <taxon>Fungi</taxon>
        <taxon>Fungi incertae sedis</taxon>
        <taxon>Zoopagomycota</taxon>
        <taxon>Kickxellomycotina</taxon>
        <taxon>Dimargaritomycetes</taxon>
        <taxon>Dimargaritales</taxon>
        <taxon>Dimargaritaceae</taxon>
        <taxon>Tieghemiomyces</taxon>
    </lineage>
</organism>
<evidence type="ECO:0000256" key="5">
    <source>
        <dbReference type="ARBA" id="ARBA00023163"/>
    </source>
</evidence>
<name>A0A9W8DPE0_9FUNG</name>
<evidence type="ECO:0000256" key="3">
    <source>
        <dbReference type="ARBA" id="ARBA00022491"/>
    </source>
</evidence>
<sequence length="581" mass="64875">MEENKATIYERSKAKMNATDSIFEPTAYNTVVTFLRNAGAPLEAVSLLAGNYLGLGSMCNLVADEWCGILGLDGSHIVYEAAKSVMLERFDPEAIDKKYMVDGHPPTWLAGMIEDHRWRATIYELSERYPRSLFLNAAIQHISQAGYQSEITSATTASKYFNIFNNVVLDSFKRLRNANESNFQARFEPLAKICAQNEHTYFAAQAVIRDLLKDDPIGNYPLKRVSNELEKAASRRHNKPPLLGNMNLLLAGLPLFNSDVSTAILSIKQKGELSPGHVVALYKAYSGPSPPPIEYLQDMTVIDFLLNSVYYPPPDTGRATVSGAGLRPEIKDKYIWLLSRIVSTTSNPLDSSSSPSTADQTPDHTYARLVDLEKRLPVQPNATDFAQVSGTVIEQFLDLPILAAAVVVWVRYVLHDENHYYYGTYFRLAETPVPHLLLEEIAYRHPVLHARVFQAYREVFAAKINTLGPALMRKIDESLTVHFVRRVLEMIEAPYSVAVISSLAEITEPVAKTVVDMSEHHLTLLNFNEEEVITYRKIPTLTYELLNNTAEALVAGDTLPTETRETLERINNAIPSAGPLG</sequence>
<evidence type="ECO:0000313" key="8">
    <source>
        <dbReference type="Proteomes" id="UP001150569"/>
    </source>
</evidence>
<dbReference type="InterPro" id="IPR006942">
    <property type="entry name" value="TH1"/>
</dbReference>